<dbReference type="EMBL" id="ML978136">
    <property type="protein sequence ID" value="KAF2093987.1"/>
    <property type="molecule type" value="Genomic_DNA"/>
</dbReference>
<protein>
    <submittedName>
        <fullName evidence="1">Uncharacterized protein</fullName>
    </submittedName>
</protein>
<name>A0A9P4M468_9PEZI</name>
<dbReference type="AlphaFoldDB" id="A0A9P4M468"/>
<evidence type="ECO:0000313" key="1">
    <source>
        <dbReference type="EMBL" id="KAF2093987.1"/>
    </source>
</evidence>
<comment type="caution">
    <text evidence="1">The sequence shown here is derived from an EMBL/GenBank/DDBJ whole genome shotgun (WGS) entry which is preliminary data.</text>
</comment>
<reference evidence="1" key="1">
    <citation type="journal article" date="2020" name="Stud. Mycol.">
        <title>101 Dothideomycetes genomes: a test case for predicting lifestyles and emergence of pathogens.</title>
        <authorList>
            <person name="Haridas S."/>
            <person name="Albert R."/>
            <person name="Binder M."/>
            <person name="Bloem J."/>
            <person name="Labutti K."/>
            <person name="Salamov A."/>
            <person name="Andreopoulos B."/>
            <person name="Baker S."/>
            <person name="Barry K."/>
            <person name="Bills G."/>
            <person name="Bluhm B."/>
            <person name="Cannon C."/>
            <person name="Castanera R."/>
            <person name="Culley D."/>
            <person name="Daum C."/>
            <person name="Ezra D."/>
            <person name="Gonzalez J."/>
            <person name="Henrissat B."/>
            <person name="Kuo A."/>
            <person name="Liang C."/>
            <person name="Lipzen A."/>
            <person name="Lutzoni F."/>
            <person name="Magnuson J."/>
            <person name="Mondo S."/>
            <person name="Nolan M."/>
            <person name="Ohm R."/>
            <person name="Pangilinan J."/>
            <person name="Park H.-J."/>
            <person name="Ramirez L."/>
            <person name="Alfaro M."/>
            <person name="Sun H."/>
            <person name="Tritt A."/>
            <person name="Yoshinaga Y."/>
            <person name="Zwiers L.-H."/>
            <person name="Turgeon B."/>
            <person name="Goodwin S."/>
            <person name="Spatafora J."/>
            <person name="Crous P."/>
            <person name="Grigoriev I."/>
        </authorList>
    </citation>
    <scope>NUCLEOTIDE SEQUENCE</scope>
    <source>
        <strain evidence="1">CBS 133067</strain>
    </source>
</reference>
<dbReference type="Proteomes" id="UP000799772">
    <property type="component" value="Unassembled WGS sequence"/>
</dbReference>
<proteinExistence type="predicted"/>
<keyword evidence="2" id="KW-1185">Reference proteome</keyword>
<organism evidence="1 2">
    <name type="scientific">Rhizodiscina lignyota</name>
    <dbReference type="NCBI Taxonomy" id="1504668"/>
    <lineage>
        <taxon>Eukaryota</taxon>
        <taxon>Fungi</taxon>
        <taxon>Dikarya</taxon>
        <taxon>Ascomycota</taxon>
        <taxon>Pezizomycotina</taxon>
        <taxon>Dothideomycetes</taxon>
        <taxon>Pleosporomycetidae</taxon>
        <taxon>Aulographales</taxon>
        <taxon>Rhizodiscinaceae</taxon>
        <taxon>Rhizodiscina</taxon>
    </lineage>
</organism>
<accession>A0A9P4M468</accession>
<evidence type="ECO:0000313" key="2">
    <source>
        <dbReference type="Proteomes" id="UP000799772"/>
    </source>
</evidence>
<sequence>MAPPKATAVPPAGWATALQKKQGLADYFPFERVPAEIRNRIYAFMGCTGKFHYVACMPCWFWESSEYRDCRVGTVEDEFEGDDAFEASSCFVGARDYCEIRFRAAFHAMMKKKHNDKIIMSPIPPIAQVSKGLRGEVLSLYYSSNAFEIRCHCEEEIQLTWLQAIKPYHQYLRRLDIWNNPNLIRLRIQTGQSANPEILVKVYDSYGSINDPILQTHVTSPNGAKRLCDDDEGKKLNGKALVSFIKMYLGYGVGV</sequence>
<gene>
    <name evidence="1" type="ORF">NA57DRAFT_61198</name>
</gene>